<comment type="caution">
    <text evidence="2">The sequence shown here is derived from an EMBL/GenBank/DDBJ whole genome shotgun (WGS) entry which is preliminary data.</text>
</comment>
<keyword evidence="1" id="KW-0812">Transmembrane</keyword>
<dbReference type="AlphaFoldDB" id="A0A3D9ZRF6"/>
<dbReference type="EMBL" id="QUMQ01000001">
    <property type="protein sequence ID" value="REF98563.1"/>
    <property type="molecule type" value="Genomic_DNA"/>
</dbReference>
<gene>
    <name evidence="2" type="ORF">DFJ67_4581</name>
</gene>
<feature type="transmembrane region" description="Helical" evidence="1">
    <location>
        <begin position="78"/>
        <end position="100"/>
    </location>
</feature>
<reference evidence="2 3" key="1">
    <citation type="submission" date="2018-08" db="EMBL/GenBank/DDBJ databases">
        <title>Sequencing the genomes of 1000 actinobacteria strains.</title>
        <authorList>
            <person name="Klenk H.-P."/>
        </authorList>
    </citation>
    <scope>NUCLEOTIDE SEQUENCE [LARGE SCALE GENOMIC DNA]</scope>
    <source>
        <strain evidence="2 3">DSM 44099</strain>
    </source>
</reference>
<keyword evidence="1" id="KW-1133">Transmembrane helix</keyword>
<keyword evidence="1" id="KW-0472">Membrane</keyword>
<dbReference type="RefSeq" id="WP_116069833.1">
    <property type="nucleotide sequence ID" value="NZ_BONB01000115.1"/>
</dbReference>
<keyword evidence="3" id="KW-1185">Reference proteome</keyword>
<dbReference type="Proteomes" id="UP000256913">
    <property type="component" value="Unassembled WGS sequence"/>
</dbReference>
<evidence type="ECO:0000256" key="1">
    <source>
        <dbReference type="SAM" id="Phobius"/>
    </source>
</evidence>
<sequence>MTSTTRFTALAAPLLILFYGIMRFVDGLDGDRGNGPAWNIGHAAFFLAFVLMAVLAVSLRQQVPAVARWQRVVRDGALVAALVGASAFLFVTLTDLVPAIDVSLPEPLELGLPVLFQVGMLTLLGQLVAARLVPLWSPIVMLAGFLAIAVNLDALPFAAVVILAGLSPLATRSLRPVRP</sequence>
<evidence type="ECO:0000313" key="2">
    <source>
        <dbReference type="EMBL" id="REF98563.1"/>
    </source>
</evidence>
<protein>
    <submittedName>
        <fullName evidence="2">Uncharacterized protein</fullName>
    </submittedName>
</protein>
<name>A0A3D9ZRF6_9ACTN</name>
<evidence type="ECO:0000313" key="3">
    <source>
        <dbReference type="Proteomes" id="UP000256913"/>
    </source>
</evidence>
<feature type="transmembrane region" description="Helical" evidence="1">
    <location>
        <begin position="112"/>
        <end position="133"/>
    </location>
</feature>
<feature type="transmembrane region" description="Helical" evidence="1">
    <location>
        <begin position="37"/>
        <end position="57"/>
    </location>
</feature>
<organism evidence="2 3">
    <name type="scientific">Asanoa ferruginea</name>
    <dbReference type="NCBI Taxonomy" id="53367"/>
    <lineage>
        <taxon>Bacteria</taxon>
        <taxon>Bacillati</taxon>
        <taxon>Actinomycetota</taxon>
        <taxon>Actinomycetes</taxon>
        <taxon>Micromonosporales</taxon>
        <taxon>Micromonosporaceae</taxon>
        <taxon>Asanoa</taxon>
    </lineage>
</organism>
<accession>A0A3D9ZRF6</accession>
<proteinExistence type="predicted"/>
<feature type="transmembrane region" description="Helical" evidence="1">
    <location>
        <begin position="140"/>
        <end position="166"/>
    </location>
</feature>
<dbReference type="OrthoDB" id="3539663at2"/>